<dbReference type="InterPro" id="IPR017853">
    <property type="entry name" value="GH"/>
</dbReference>
<feature type="non-terminal residue" evidence="1">
    <location>
        <position position="1"/>
    </location>
</feature>
<dbReference type="GO" id="GO:0004553">
    <property type="term" value="F:hydrolase activity, hydrolyzing O-glycosyl compounds"/>
    <property type="evidence" value="ECO:0007669"/>
    <property type="project" value="TreeGrafter"/>
</dbReference>
<dbReference type="EMBL" id="KF125775">
    <property type="protein sequence ID" value="AIA93108.1"/>
    <property type="molecule type" value="Genomic_DNA"/>
</dbReference>
<dbReference type="InterPro" id="IPR051923">
    <property type="entry name" value="Glycosyl_Hydrolase_39"/>
</dbReference>
<name>A0A060C8X1_9CHLR</name>
<dbReference type="PANTHER" id="PTHR12631">
    <property type="entry name" value="ALPHA-L-IDURONIDASE"/>
    <property type="match status" value="1"/>
</dbReference>
<dbReference type="SUPFAM" id="SSF51445">
    <property type="entry name" value="(Trans)glycosidases"/>
    <property type="match status" value="1"/>
</dbReference>
<protein>
    <submittedName>
        <fullName evidence="1">CAZy families GH39 protein</fullName>
    </submittedName>
</protein>
<proteinExistence type="predicted"/>
<evidence type="ECO:0000313" key="1">
    <source>
        <dbReference type="EMBL" id="AIA93108.1"/>
    </source>
</evidence>
<organism evidence="1">
    <name type="scientific">uncultured Chloroflexus sp</name>
    <dbReference type="NCBI Taxonomy" id="214040"/>
    <lineage>
        <taxon>Bacteria</taxon>
        <taxon>Bacillati</taxon>
        <taxon>Chloroflexota</taxon>
        <taxon>Chloroflexia</taxon>
        <taxon>Chloroflexales</taxon>
        <taxon>Chloroflexineae</taxon>
        <taxon>Chloroflexaceae</taxon>
        <taxon>Chloroflexus</taxon>
        <taxon>environmental samples</taxon>
    </lineage>
</organism>
<accession>A0A060C8X1</accession>
<reference evidence="1" key="1">
    <citation type="journal article" date="2013" name="Environ. Microbiol.">
        <title>Seasonally variable intestinal metagenomes of the red palm weevil (Rhynchophorus ferrugineus).</title>
        <authorList>
            <person name="Jia S."/>
            <person name="Zhang X."/>
            <person name="Zhang G."/>
            <person name="Yin A."/>
            <person name="Zhang S."/>
            <person name="Li F."/>
            <person name="Wang L."/>
            <person name="Zhao D."/>
            <person name="Yun Q."/>
            <person name="Tala"/>
            <person name="Wang J."/>
            <person name="Sun G."/>
            <person name="Baabdullah M."/>
            <person name="Yu X."/>
            <person name="Hu S."/>
            <person name="Al-Mssallem I.S."/>
            <person name="Yu J."/>
        </authorList>
    </citation>
    <scope>NUCLEOTIDE SEQUENCE</scope>
</reference>
<dbReference type="AlphaFoldDB" id="A0A060C8X1"/>
<sequence length="155" mass="17092">NHIDWFQVEPENVAPSEYGWSVADRSLRAANDNCVNMLVTIDGTPRWAATSHVHSPYRPEMEEEFVELVGAIVERYDGDGRDDAPGSPVVNYWEFYNEPDVGGSALGDGWGVFPEAYAAMLEAVYPVVKEANPNAQVVFGGISYDNFIEDGGIFV</sequence>
<dbReference type="PANTHER" id="PTHR12631:SF10">
    <property type="entry name" value="BETA-XYLOSIDASE-LIKE PROTEIN-RELATED"/>
    <property type="match status" value="1"/>
</dbReference>
<feature type="non-terminal residue" evidence="1">
    <location>
        <position position="155"/>
    </location>
</feature>
<dbReference type="Gene3D" id="3.20.20.80">
    <property type="entry name" value="Glycosidases"/>
    <property type="match status" value="1"/>
</dbReference>